<evidence type="ECO:0000313" key="3">
    <source>
        <dbReference type="EMBL" id="MBD8503511.1"/>
    </source>
</evidence>
<keyword evidence="1" id="KW-0732">Signal</keyword>
<dbReference type="EMBL" id="JACYTO010000002">
    <property type="protein sequence ID" value="MBD8503511.1"/>
    <property type="molecule type" value="Genomic_DNA"/>
</dbReference>
<accession>A0ABR9BE46</accession>
<evidence type="ECO:0000256" key="1">
    <source>
        <dbReference type="SAM" id="SignalP"/>
    </source>
</evidence>
<dbReference type="Gene3D" id="2.60.40.10">
    <property type="entry name" value="Immunoglobulins"/>
    <property type="match status" value="2"/>
</dbReference>
<proteinExistence type="predicted"/>
<reference evidence="4" key="1">
    <citation type="submission" date="2023-07" db="EMBL/GenBank/DDBJ databases">
        <title>Thauera sp. CAU 1555 isolated from sand of Yaerae Beach.</title>
        <authorList>
            <person name="Kim W."/>
        </authorList>
    </citation>
    <scope>NUCLEOTIDE SEQUENCE [LARGE SCALE GENOMIC DNA]</scope>
    <source>
        <strain evidence="4">CAU 1555</strain>
    </source>
</reference>
<keyword evidence="4" id="KW-1185">Reference proteome</keyword>
<dbReference type="InterPro" id="IPR015919">
    <property type="entry name" value="Cadherin-like_sf"/>
</dbReference>
<dbReference type="PROSITE" id="PS50835">
    <property type="entry name" value="IG_LIKE"/>
    <property type="match status" value="1"/>
</dbReference>
<sequence length="486" mass="48067">MHFSSIRVVKGLALAGVAGALVACGGGGGGSSSGGPGAYVVTLTAAKTELPTNIMGVQPGIGVNSPYTTTMYVSAKRANSGDPIPGGDDVFACNVVGGLDSAVLYKLDGTDEEDDDGNPIASRSLVLGANAGAASFHLHATNTPGTATVRCAVDDNGTQRDTTINIAVGLSTGKPSQVVVNAAAPEYVFVQGIGQTTQILLQAQILDDAGAIVPNPASGVNNLYARIVPTVGTADDDAKLRGTGADNTWVKARSVSGQASFTLVSGATTGSVLVEVLSDRADNDVDNGVSQVVSNIVSVPVVAAVGMEALAIQGAGALPAATEGKSYAAIVQASGGVPPYVWSLVPGTSLPAGLSLSSDGVIYGTPSVDGPFSFALRVRDSATLQQTAEAVYTISIGAAPDPEPAALQIATSSLPNGTVGDPYAAILVATGGSGTYSWSAANLPPGLAISAAGVITGTPTLAGTYPVAFTVSGGGTASRIVNIVIN</sequence>
<protein>
    <submittedName>
        <fullName evidence="3">Ig domain-containing protein</fullName>
    </submittedName>
</protein>
<dbReference type="InterPro" id="IPR013783">
    <property type="entry name" value="Ig-like_fold"/>
</dbReference>
<comment type="caution">
    <text evidence="3">The sequence shown here is derived from an EMBL/GenBank/DDBJ whole genome shotgun (WGS) entry which is preliminary data.</text>
</comment>
<dbReference type="Proteomes" id="UP000603602">
    <property type="component" value="Unassembled WGS sequence"/>
</dbReference>
<feature type="signal peptide" evidence="1">
    <location>
        <begin position="1"/>
        <end position="23"/>
    </location>
</feature>
<dbReference type="Pfam" id="PF05345">
    <property type="entry name" value="He_PIG"/>
    <property type="match status" value="2"/>
</dbReference>
<evidence type="ECO:0000313" key="4">
    <source>
        <dbReference type="Proteomes" id="UP000603602"/>
    </source>
</evidence>
<feature type="domain" description="Ig-like" evidence="2">
    <location>
        <begin position="66"/>
        <end position="165"/>
    </location>
</feature>
<dbReference type="InterPro" id="IPR007110">
    <property type="entry name" value="Ig-like_dom"/>
</dbReference>
<dbReference type="RefSeq" id="WP_187718341.1">
    <property type="nucleotide sequence ID" value="NZ_JACTAH010000002.1"/>
</dbReference>
<dbReference type="SUPFAM" id="SSF49313">
    <property type="entry name" value="Cadherin-like"/>
    <property type="match status" value="2"/>
</dbReference>
<dbReference type="PROSITE" id="PS51257">
    <property type="entry name" value="PROKAR_LIPOPROTEIN"/>
    <property type="match status" value="1"/>
</dbReference>
<gene>
    <name evidence="3" type="ORF">IFO67_11505</name>
</gene>
<name>A0ABR9BE46_9RHOO</name>
<feature type="chain" id="PRO_5045243453" evidence="1">
    <location>
        <begin position="24"/>
        <end position="486"/>
    </location>
</feature>
<organism evidence="3 4">
    <name type="scientific">Thauera sedimentorum</name>
    <dbReference type="NCBI Taxonomy" id="2767595"/>
    <lineage>
        <taxon>Bacteria</taxon>
        <taxon>Pseudomonadati</taxon>
        <taxon>Pseudomonadota</taxon>
        <taxon>Betaproteobacteria</taxon>
        <taxon>Rhodocyclales</taxon>
        <taxon>Zoogloeaceae</taxon>
        <taxon>Thauera</taxon>
    </lineage>
</organism>
<evidence type="ECO:0000259" key="2">
    <source>
        <dbReference type="PROSITE" id="PS50835"/>
    </source>
</evidence>